<dbReference type="SMART" id="SM00647">
    <property type="entry name" value="IBR"/>
    <property type="match status" value="1"/>
</dbReference>
<dbReference type="PANTHER" id="PTHR18934:SF81">
    <property type="entry name" value="ATP-DEPENDENT RNA HELICASE DEAH11, CHLOROPLASTIC-RELATED"/>
    <property type="match status" value="1"/>
</dbReference>
<dbReference type="InterPro" id="IPR002867">
    <property type="entry name" value="IBR_dom"/>
</dbReference>
<evidence type="ECO:0000256" key="14">
    <source>
        <dbReference type="PROSITE-ProRule" id="PRU00175"/>
    </source>
</evidence>
<evidence type="ECO:0000256" key="11">
    <source>
        <dbReference type="ARBA" id="ARBA00022833"/>
    </source>
</evidence>
<dbReference type="Gene3D" id="3.30.40.10">
    <property type="entry name" value="Zinc/RING finger domain, C3HC4 (zinc finger)"/>
    <property type="match status" value="1"/>
</dbReference>
<protein>
    <recommendedName>
        <fullName evidence="2">RNA helicase</fullName>
        <ecNumber evidence="2">3.6.4.13</ecNumber>
    </recommendedName>
</protein>
<accession>A0ABD0U9E2</accession>
<dbReference type="Gene3D" id="3.40.50.300">
    <property type="entry name" value="P-loop containing nucleotide triphosphate hydrolases"/>
    <property type="match status" value="2"/>
</dbReference>
<evidence type="ECO:0000256" key="5">
    <source>
        <dbReference type="ARBA" id="ARBA00022737"/>
    </source>
</evidence>
<keyword evidence="5" id="KW-0677">Repeat</keyword>
<dbReference type="InterPro" id="IPR014001">
    <property type="entry name" value="Helicase_ATP-bd"/>
</dbReference>
<dbReference type="Pfam" id="PF00270">
    <property type="entry name" value="DEAD"/>
    <property type="match status" value="1"/>
</dbReference>
<dbReference type="Pfam" id="PF01485">
    <property type="entry name" value="IBR"/>
    <property type="match status" value="1"/>
</dbReference>
<sequence>MVQFSFLSRYSFSLFNDRSLASKQSKPASRLICRTTRFASRLFLRFVFLSQFVDLRWNPMSYRRHDRRQDWPPGRSYKWREQPPQAYWVKPPGLYPHPVREQPLPPISSSCFTLLLLRRTSSRGFPCPKVIDDLISNCPAVPSDFFVCGDGQVAAKLFFQQWCHALEALAFFWSRRLEGRLEGIQLLTPSLISTVSVPSDHDELEERLRVLFTSHINGLLEGNSVQKINSRIGEVSAELKKVGKCLSRPQRWGLNTKLQEDRKSMEEELGLLKDRLEEFRAAMSCLLDHLGGKKHLGIQEEGHVEIFRFGAELDWARIHHIILRECKRLDSVLIGETGSGKSTQLVQFLADSGLATNGSIICTQPRKIAAMTLARRVCEETIGCHADNFVSSHAAASSVMQRLSSGIIYMTDHCLLQRYMNDSSLSGISHIIVDEAHERSLSTDLLLALIKKKLLERFDLRIIIMSATADAIKLADFFYDCCTFHVKGRTFPVDIKYVTDVSNEGLWCKIPKHIPCNYPSYLSNVIKLVGIIHSKEEGGGILAFLTSQTEVEWACENFRDSSAVVLPLHGKLSHEDQVRVFNNYPGKRKIIFSTNVAETSLTIHGIKYVVDSGMVKESRFEPSTGMNLLKVSWTSQSSANQRSGRAGRTEPGKCYRIYSKSDFQSMPVHQEPEIRKVHLGIALLRILVLGMKNVQDFEFVDAPSPEAIDKAMQNLVQLGAVVCKKHFFELTDTGRAFVKLGIEPRLGKIILESFSCGLRKEGVVLAAVMTNYSSIFCRVGSDDDKRKADCLKIPFCHREGDLFTLLSVYKEWESVNTNKNHWCWENSINAKSMRRCHETVLELENCLKYELNMITPSYFLWNPHSEYDKDLKKIILSSLVENVAMYTGYDRLGYEVALTGQKLQLHPSCSLLMYGQKPSWIVFTEILSSENQYLVCATSVDHESLCEVQLPFNLAQLEEQKMLAKIISGLGNNMLRRLCGKLNHNIESIMSYIQKECMDEHIYIRADFDRREIHLFAAARNLEKVSSMVNGIIDCEKRLLKDECIEKCLFIAVPGSFPSFALFGSGAEIRHLELENRRLTVEIFHPCARDVNDMELILLIDKNISGIANFSIVGGNGQDGPDSCKWGKVTFLKPEDAQKAITKLNGLEFHGNLLKVVPAMVAERRNLPFSAVRTKVCWPRRPSKGVALVECSSENAEFIISNCNPMLVGGDYVYCSASTKYPNCLFVTGIRKDVSESEIYNDFQNVTKGKINGVKLLRGDAINTLPVDSCERALVQEIAPLMPNRQHSLRSFRVEVFESEPNDVMVRAAISFDGSLHLEAAKALDHLQGKVLPGCLPWQKIQCQDMFHSSISCTARIFSVIREPLESLLEMFKIQKGVTYSVDRNFNGSYRVKLSAHATKIVADLRKPLENLMRGKALTHPGLTPTLTQLLFSRDGITLIKSLERETGTYIFYDKHNFHIKLFGSPDKCVGVEEKLVQSLQNLNVNRQLEIRLRGHNLPANLMKEVILRFGADLQGLRLLVPGVELTLNTRWHVLYARGSMEQKQKVEEVISGMALSLGSDCLPALAIPETMCHICLCELDEPFFLESCGHKFCQACLVNQCEAAIRSRDGFPLRCAKEGCQDRFLLTDLKALLLGERLDELFQASIIWFVSKSGGDYRFCPTPDCTGIYKMATSEEEAVADGPFVCGACSVETCTWCHFEYHALISCERYREYKDNPDFSLFNWRLGKENVKDCPVCKHVIEKVDGCNHIECRFQEADGTLQFYLVDAVQCAYSEGPPNNFKIKHRTQHILSFDDNRPQRKYHHCHGIKSDIPSATMNQDADVFLNALRMSILERLALAWKILFPKTTDRRNSNAKNAKQRLKMFFFADRCAVSDEAKQKIVSNIIKALSDFVDIESQDKVQLSFSTDIDLGTMYSVTVRQCLSGNFSKSFFWKSSFLKRFQTVRCIYNPKTLSNLCWDICNSQKN</sequence>
<evidence type="ECO:0000256" key="3">
    <source>
        <dbReference type="ARBA" id="ARBA00022679"/>
    </source>
</evidence>
<keyword evidence="9" id="KW-0378">Hydrolase</keyword>
<dbReference type="Pfam" id="PF24637">
    <property type="entry name" value="RRM_DEAH11"/>
    <property type="match status" value="1"/>
</dbReference>
<dbReference type="Pfam" id="PF00271">
    <property type="entry name" value="Helicase_C"/>
    <property type="match status" value="1"/>
</dbReference>
<evidence type="ECO:0000256" key="15">
    <source>
        <dbReference type="SAM" id="Coils"/>
    </source>
</evidence>
<evidence type="ECO:0000259" key="16">
    <source>
        <dbReference type="PROSITE" id="PS50089"/>
    </source>
</evidence>
<dbReference type="Pfam" id="PF07717">
    <property type="entry name" value="OB_NTP_bind"/>
    <property type="match status" value="1"/>
</dbReference>
<dbReference type="SMART" id="SM00490">
    <property type="entry name" value="HELICc"/>
    <property type="match status" value="1"/>
</dbReference>
<dbReference type="InterPro" id="IPR056246">
    <property type="entry name" value="KH_DEAH11/12_1st"/>
</dbReference>
<evidence type="ECO:0000256" key="12">
    <source>
        <dbReference type="ARBA" id="ARBA00022840"/>
    </source>
</evidence>
<organism evidence="20 21">
    <name type="scientific">Dendrobium thyrsiflorum</name>
    <name type="common">Pinecone-like raceme dendrobium</name>
    <name type="synonym">Orchid</name>
    <dbReference type="NCBI Taxonomy" id="117978"/>
    <lineage>
        <taxon>Eukaryota</taxon>
        <taxon>Viridiplantae</taxon>
        <taxon>Streptophyta</taxon>
        <taxon>Embryophyta</taxon>
        <taxon>Tracheophyta</taxon>
        <taxon>Spermatophyta</taxon>
        <taxon>Magnoliopsida</taxon>
        <taxon>Liliopsida</taxon>
        <taxon>Asparagales</taxon>
        <taxon>Orchidaceae</taxon>
        <taxon>Epidendroideae</taxon>
        <taxon>Malaxideae</taxon>
        <taxon>Dendrobiinae</taxon>
        <taxon>Dendrobium</taxon>
    </lineage>
</organism>
<dbReference type="InterPro" id="IPR011545">
    <property type="entry name" value="DEAD/DEAH_box_helicase_dom"/>
</dbReference>
<name>A0ABD0U9E2_DENTH</name>
<dbReference type="PROSITE" id="PS00518">
    <property type="entry name" value="ZF_RING_1"/>
    <property type="match status" value="1"/>
</dbReference>
<dbReference type="Pfam" id="PF21010">
    <property type="entry name" value="HA2_C"/>
    <property type="match status" value="1"/>
</dbReference>
<dbReference type="FunFam" id="1.20.120.1080:FF:000033">
    <property type="entry name" value="RBR-type E3 ubiquitin transferase"/>
    <property type="match status" value="1"/>
</dbReference>
<evidence type="ECO:0000256" key="7">
    <source>
        <dbReference type="ARBA" id="ARBA00022771"/>
    </source>
</evidence>
<dbReference type="SMART" id="SM00847">
    <property type="entry name" value="HA2"/>
    <property type="match status" value="1"/>
</dbReference>
<keyword evidence="21" id="KW-1185">Reference proteome</keyword>
<dbReference type="PROSITE" id="PS51194">
    <property type="entry name" value="HELICASE_CTER"/>
    <property type="match status" value="1"/>
</dbReference>
<dbReference type="InterPro" id="IPR001650">
    <property type="entry name" value="Helicase_C-like"/>
</dbReference>
<dbReference type="InterPro" id="IPR035979">
    <property type="entry name" value="RBD_domain_sf"/>
</dbReference>
<dbReference type="InterPro" id="IPR005527">
    <property type="entry name" value="MinE"/>
</dbReference>
<dbReference type="InterPro" id="IPR056245">
    <property type="entry name" value="KH_DEAH11/12"/>
</dbReference>
<dbReference type="Gene3D" id="1.20.120.1750">
    <property type="match status" value="1"/>
</dbReference>
<dbReference type="PROSITE" id="PS50089">
    <property type="entry name" value="ZF_RING_2"/>
    <property type="match status" value="1"/>
</dbReference>
<dbReference type="SUPFAM" id="SSF54928">
    <property type="entry name" value="RNA-binding domain, RBD"/>
    <property type="match status" value="1"/>
</dbReference>
<dbReference type="SUPFAM" id="SSF52540">
    <property type="entry name" value="P-loop containing nucleoside triphosphate hydrolases"/>
    <property type="match status" value="1"/>
</dbReference>
<dbReference type="InterPro" id="IPR012677">
    <property type="entry name" value="Nucleotide-bd_a/b_plait_sf"/>
</dbReference>
<evidence type="ECO:0000259" key="18">
    <source>
        <dbReference type="PROSITE" id="PS51194"/>
    </source>
</evidence>
<evidence type="ECO:0000256" key="1">
    <source>
        <dbReference type="ARBA" id="ARBA00008792"/>
    </source>
</evidence>
<dbReference type="Proteomes" id="UP001552299">
    <property type="component" value="Unassembled WGS sequence"/>
</dbReference>
<dbReference type="FunFam" id="3.40.50.300:FF:001279">
    <property type="entry name" value="ATP-dependent RNA helicase DEAH12 chloroplastic"/>
    <property type="match status" value="1"/>
</dbReference>
<dbReference type="PANTHER" id="PTHR18934">
    <property type="entry name" value="ATP-DEPENDENT RNA HELICASE"/>
    <property type="match status" value="1"/>
</dbReference>
<dbReference type="InterPro" id="IPR001841">
    <property type="entry name" value="Znf_RING"/>
</dbReference>
<evidence type="ECO:0000256" key="10">
    <source>
        <dbReference type="ARBA" id="ARBA00022806"/>
    </source>
</evidence>
<dbReference type="InterPro" id="IPR017907">
    <property type="entry name" value="Znf_RING_CS"/>
</dbReference>
<dbReference type="PROSITE" id="PS00690">
    <property type="entry name" value="DEAH_ATP_HELICASE"/>
    <property type="match status" value="1"/>
</dbReference>
<dbReference type="InterPro" id="IPR056248">
    <property type="entry name" value="RBD_DEAH11/12"/>
</dbReference>
<keyword evidence="15" id="KW-0175">Coiled coil</keyword>
<dbReference type="InterPro" id="IPR002464">
    <property type="entry name" value="DNA/RNA_helicase_DEAH_CS"/>
</dbReference>
<evidence type="ECO:0000256" key="8">
    <source>
        <dbReference type="ARBA" id="ARBA00022786"/>
    </source>
</evidence>
<dbReference type="InterPro" id="IPR027417">
    <property type="entry name" value="P-loop_NTPase"/>
</dbReference>
<dbReference type="InterPro" id="IPR011709">
    <property type="entry name" value="DEAD-box_helicase_OB_fold"/>
</dbReference>
<keyword evidence="12" id="KW-0067">ATP-binding</keyword>
<feature type="domain" description="RING-type" evidence="19">
    <location>
        <begin position="1569"/>
        <end position="1789"/>
    </location>
</feature>
<dbReference type="GO" id="GO:0016740">
    <property type="term" value="F:transferase activity"/>
    <property type="evidence" value="ECO:0007669"/>
    <property type="project" value="UniProtKB-KW"/>
</dbReference>
<feature type="domain" description="RING-type" evidence="16">
    <location>
        <begin position="1573"/>
        <end position="1598"/>
    </location>
</feature>
<dbReference type="Pfam" id="PF03776">
    <property type="entry name" value="MinE"/>
    <property type="match status" value="1"/>
</dbReference>
<keyword evidence="8" id="KW-0833">Ubl conjugation pathway</keyword>
<dbReference type="InterPro" id="IPR056244">
    <property type="entry name" value="RRM_DEAH11/12"/>
</dbReference>
<evidence type="ECO:0000256" key="13">
    <source>
        <dbReference type="ARBA" id="ARBA00047984"/>
    </source>
</evidence>
<feature type="domain" description="Helicase C-terminal" evidence="18">
    <location>
        <begin position="524"/>
        <end position="695"/>
    </location>
</feature>
<dbReference type="InterPro" id="IPR056247">
    <property type="entry name" value="KH_DEAH11/12_2nd"/>
</dbReference>
<dbReference type="PROSITE" id="PS51192">
    <property type="entry name" value="HELICASE_ATP_BIND_1"/>
    <property type="match status" value="1"/>
</dbReference>
<evidence type="ECO:0000259" key="17">
    <source>
        <dbReference type="PROSITE" id="PS51192"/>
    </source>
</evidence>
<keyword evidence="7 14" id="KW-0863">Zinc-finger</keyword>
<dbReference type="GO" id="GO:0016787">
    <property type="term" value="F:hydrolase activity"/>
    <property type="evidence" value="ECO:0007669"/>
    <property type="project" value="UniProtKB-KW"/>
</dbReference>
<feature type="domain" description="Helicase ATP-binding" evidence="17">
    <location>
        <begin position="322"/>
        <end position="487"/>
    </location>
</feature>
<dbReference type="Pfam" id="PF24641">
    <property type="entry name" value="KH_DEAH11_2nd"/>
    <property type="match status" value="1"/>
</dbReference>
<dbReference type="Pfam" id="PF24471">
    <property type="entry name" value="KH_DEAH11"/>
    <property type="match status" value="1"/>
</dbReference>
<keyword evidence="6" id="KW-0547">Nucleotide-binding</keyword>
<dbReference type="SMART" id="SM00487">
    <property type="entry name" value="DEXDc"/>
    <property type="match status" value="1"/>
</dbReference>
<proteinExistence type="inferred from homology"/>
<dbReference type="Pfam" id="PF24475">
    <property type="entry name" value="RBD_DEAH11"/>
    <property type="match status" value="1"/>
</dbReference>
<dbReference type="CDD" id="cd18791">
    <property type="entry name" value="SF2_C_RHA"/>
    <property type="match status" value="1"/>
</dbReference>
<dbReference type="GO" id="GO:0003724">
    <property type="term" value="F:RNA helicase activity"/>
    <property type="evidence" value="ECO:0007669"/>
    <property type="project" value="UniProtKB-EC"/>
</dbReference>
<dbReference type="EMBL" id="JANQDX010000016">
    <property type="protein sequence ID" value="KAL0909324.1"/>
    <property type="molecule type" value="Genomic_DNA"/>
</dbReference>
<evidence type="ECO:0000256" key="9">
    <source>
        <dbReference type="ARBA" id="ARBA00022801"/>
    </source>
</evidence>
<keyword evidence="4" id="KW-0479">Metal-binding</keyword>
<comment type="caution">
    <text evidence="20">The sequence shown here is derived from an EMBL/GenBank/DDBJ whole genome shotgun (WGS) entry which is preliminary data.</text>
</comment>
<keyword evidence="10" id="KW-0347">Helicase</keyword>
<evidence type="ECO:0000259" key="19">
    <source>
        <dbReference type="PROSITE" id="PS51873"/>
    </source>
</evidence>
<dbReference type="EC" id="3.6.4.13" evidence="2"/>
<dbReference type="CDD" id="cd17917">
    <property type="entry name" value="DEXHc_RHA-like"/>
    <property type="match status" value="1"/>
</dbReference>
<comment type="similarity">
    <text evidence="1">Belongs to the DEAD box helicase family. DEAH subfamily.</text>
</comment>
<dbReference type="GO" id="GO:0008270">
    <property type="term" value="F:zinc ion binding"/>
    <property type="evidence" value="ECO:0007669"/>
    <property type="project" value="UniProtKB-KW"/>
</dbReference>
<dbReference type="SUPFAM" id="SSF57850">
    <property type="entry name" value="RING/U-box"/>
    <property type="match status" value="2"/>
</dbReference>
<dbReference type="InterPro" id="IPR007502">
    <property type="entry name" value="Helicase-assoc_dom"/>
</dbReference>
<dbReference type="Gene3D" id="1.20.120.1080">
    <property type="match status" value="1"/>
</dbReference>
<evidence type="ECO:0000256" key="6">
    <source>
        <dbReference type="ARBA" id="ARBA00022741"/>
    </source>
</evidence>
<dbReference type="InterPro" id="IPR044066">
    <property type="entry name" value="TRIAD_supradom"/>
</dbReference>
<dbReference type="PROSITE" id="PS51873">
    <property type="entry name" value="TRIAD"/>
    <property type="match status" value="1"/>
</dbReference>
<evidence type="ECO:0000313" key="20">
    <source>
        <dbReference type="EMBL" id="KAL0909324.1"/>
    </source>
</evidence>
<gene>
    <name evidence="20" type="ORF">M5K25_020180</name>
</gene>
<dbReference type="Pfam" id="PF24638">
    <property type="entry name" value="KH_DEAH11_1st"/>
    <property type="match status" value="1"/>
</dbReference>
<dbReference type="CDD" id="cd20335">
    <property type="entry name" value="BRcat_RBR"/>
    <property type="match status" value="1"/>
</dbReference>
<comment type="catalytic activity">
    <reaction evidence="13">
        <text>ATP + H2O = ADP + phosphate + H(+)</text>
        <dbReference type="Rhea" id="RHEA:13065"/>
        <dbReference type="ChEBI" id="CHEBI:15377"/>
        <dbReference type="ChEBI" id="CHEBI:15378"/>
        <dbReference type="ChEBI" id="CHEBI:30616"/>
        <dbReference type="ChEBI" id="CHEBI:43474"/>
        <dbReference type="ChEBI" id="CHEBI:456216"/>
        <dbReference type="EC" id="3.6.4.13"/>
    </reaction>
</comment>
<reference evidence="20 21" key="1">
    <citation type="journal article" date="2024" name="Plant Biotechnol. J.">
        <title>Dendrobium thyrsiflorum genome and its molecular insights into genes involved in important horticultural traits.</title>
        <authorList>
            <person name="Chen B."/>
            <person name="Wang J.Y."/>
            <person name="Zheng P.J."/>
            <person name="Li K.L."/>
            <person name="Liang Y.M."/>
            <person name="Chen X.F."/>
            <person name="Zhang C."/>
            <person name="Zhao X."/>
            <person name="He X."/>
            <person name="Zhang G.Q."/>
            <person name="Liu Z.J."/>
            <person name="Xu Q."/>
        </authorList>
    </citation>
    <scope>NUCLEOTIDE SEQUENCE [LARGE SCALE GENOMIC DNA]</scope>
    <source>
        <strain evidence="20">GZMU011</strain>
    </source>
</reference>
<dbReference type="InterPro" id="IPR013083">
    <property type="entry name" value="Znf_RING/FYVE/PHD"/>
</dbReference>
<evidence type="ECO:0000256" key="4">
    <source>
        <dbReference type="ARBA" id="ARBA00022723"/>
    </source>
</evidence>
<feature type="coiled-coil region" evidence="15">
    <location>
        <begin position="255"/>
        <end position="282"/>
    </location>
</feature>
<keyword evidence="11" id="KW-0862">Zinc</keyword>
<evidence type="ECO:0000256" key="2">
    <source>
        <dbReference type="ARBA" id="ARBA00012552"/>
    </source>
</evidence>
<evidence type="ECO:0000313" key="21">
    <source>
        <dbReference type="Proteomes" id="UP001552299"/>
    </source>
</evidence>
<dbReference type="Gene3D" id="3.30.70.330">
    <property type="match status" value="1"/>
</dbReference>
<dbReference type="GO" id="GO:0005524">
    <property type="term" value="F:ATP binding"/>
    <property type="evidence" value="ECO:0007669"/>
    <property type="project" value="UniProtKB-KW"/>
</dbReference>
<keyword evidence="3" id="KW-0808">Transferase</keyword>